<keyword evidence="4 16" id="KW-1133">Transmembrane helix</keyword>
<feature type="transmembrane region" description="Helical" evidence="16">
    <location>
        <begin position="7"/>
        <end position="31"/>
    </location>
</feature>
<feature type="region of interest" description="Disordered" evidence="15">
    <location>
        <begin position="526"/>
        <end position="588"/>
    </location>
</feature>
<dbReference type="KEGG" id="tpal:117647651"/>
<protein>
    <recommendedName>
        <fullName evidence="10">Lipid scramblase CLPTM1L</fullName>
    </recommendedName>
    <alternativeName>
        <fullName evidence="12">Cisplatin resistance-related protein 9</fullName>
    </alternativeName>
    <alternativeName>
        <fullName evidence="11">Cleft lip and palate transmembrane protein 1-like protein</fullName>
    </alternativeName>
</protein>
<evidence type="ECO:0000256" key="14">
    <source>
        <dbReference type="ARBA" id="ARBA00093208"/>
    </source>
</evidence>
<comment type="function">
    <text evidence="13">Scramblase that mediates the translocation of glucosaminylphosphatidylinositol (alpha-D-GlcN-(1-6)-(1,2-diacyl-sn-glycero-3-phospho)-1D-myo-inositol, GlcN-PI) across the endoplasmic reticulum (ER) membrane, from the cytosolic leaflet to the luminal leaflet of the ER membrane, where it participates in the biosynthesis of glycosylphosphatidylinositol (GPI). GPI is a lipid glycoconjugate involved in post-translational modification of proteins. Can also translocate 1,2-diacyl-sn-glycero-3-phospho-(1D-myo-inositol) (phosphatidylinositol or PI), as well as several other phospholipids (1,2-diacyl-sn-glycero-3-phosphocholine, 1,2-diacyl-sn-glycero-3-phosphoethanolamine), and N-acetylglucosaminylphosphatidylinositol (GlcNAc-PI) in vitro.</text>
</comment>
<feature type="transmembrane region" description="Helical" evidence="16">
    <location>
        <begin position="285"/>
        <end position="306"/>
    </location>
</feature>
<evidence type="ECO:0000256" key="7">
    <source>
        <dbReference type="ARBA" id="ARBA00024631"/>
    </source>
</evidence>
<dbReference type="OrthoDB" id="378564at2759"/>
<evidence type="ECO:0000256" key="12">
    <source>
        <dbReference type="ARBA" id="ARBA00043155"/>
    </source>
</evidence>
<comment type="catalytic activity">
    <reaction evidence="8">
        <text>a 1,2-diacyl-sn-glycero-3-phospho-(1D-myo-inositol)(in) = a 1,2-diacyl-sn-glycero-3-phospho-(1D-myo-inositol)(out)</text>
        <dbReference type="Rhea" id="RHEA:38691"/>
        <dbReference type="ChEBI" id="CHEBI:57880"/>
    </reaction>
</comment>
<proteinExistence type="inferred from homology"/>
<comment type="subcellular location">
    <subcellularLocation>
        <location evidence="1">Membrane</location>
        <topology evidence="1">Multi-pass membrane protein</topology>
    </subcellularLocation>
</comment>
<dbReference type="RefSeq" id="XP_034245415.1">
    <property type="nucleotide sequence ID" value="XM_034389524.1"/>
</dbReference>
<feature type="compositionally biased region" description="Basic and acidic residues" evidence="15">
    <location>
        <begin position="544"/>
        <end position="561"/>
    </location>
</feature>
<organism evidence="18">
    <name type="scientific">Thrips palmi</name>
    <name type="common">Melon thrips</name>
    <dbReference type="NCBI Taxonomy" id="161013"/>
    <lineage>
        <taxon>Eukaryota</taxon>
        <taxon>Metazoa</taxon>
        <taxon>Ecdysozoa</taxon>
        <taxon>Arthropoda</taxon>
        <taxon>Hexapoda</taxon>
        <taxon>Insecta</taxon>
        <taxon>Pterygota</taxon>
        <taxon>Neoptera</taxon>
        <taxon>Paraneoptera</taxon>
        <taxon>Thysanoptera</taxon>
        <taxon>Terebrantia</taxon>
        <taxon>Thripoidea</taxon>
        <taxon>Thripidae</taxon>
        <taxon>Thrips</taxon>
    </lineage>
</organism>
<keyword evidence="3 16" id="KW-0812">Transmembrane</keyword>
<dbReference type="PANTHER" id="PTHR21347:SF0">
    <property type="entry name" value="LIPID SCRAMBLASE CLPTM1L"/>
    <property type="match status" value="1"/>
</dbReference>
<keyword evidence="5 16" id="KW-0472">Membrane</keyword>
<comment type="similarity">
    <text evidence="2">Belongs to the CLPTM1 family.</text>
</comment>
<evidence type="ECO:0000256" key="3">
    <source>
        <dbReference type="ARBA" id="ARBA00022692"/>
    </source>
</evidence>
<feature type="transmembrane region" description="Helical" evidence="16">
    <location>
        <begin position="407"/>
        <end position="426"/>
    </location>
</feature>
<dbReference type="GO" id="GO:0012505">
    <property type="term" value="C:endomembrane system"/>
    <property type="evidence" value="ECO:0007669"/>
    <property type="project" value="TreeGrafter"/>
</dbReference>
<dbReference type="InterPro" id="IPR008429">
    <property type="entry name" value="CLPTM1"/>
</dbReference>
<evidence type="ECO:0000256" key="9">
    <source>
        <dbReference type="ARBA" id="ARBA00036810"/>
    </source>
</evidence>
<keyword evidence="17" id="KW-1185">Reference proteome</keyword>
<reference evidence="18" key="1">
    <citation type="submission" date="2025-08" db="UniProtKB">
        <authorList>
            <consortium name="RefSeq"/>
        </authorList>
    </citation>
    <scope>IDENTIFICATION</scope>
    <source>
        <tissue evidence="18">Total insect</tissue>
    </source>
</reference>
<comment type="catalytic activity">
    <reaction evidence="14">
        <text>a 6-(alpha-D-glucosaminyl)-1-(1,2-diacyl-sn-glycero-3-phospho)-1D-myo-inositol(in) = a 6-(alpha-D-glucosaminyl)-1-(1,2-diacyl-sn-glycero-3-phospho)-1D-myo-inositol(out)</text>
        <dbReference type="Rhea" id="RHEA:71491"/>
        <dbReference type="ChEBI" id="CHEBI:57997"/>
    </reaction>
</comment>
<evidence type="ECO:0000256" key="10">
    <source>
        <dbReference type="ARBA" id="ARBA00040905"/>
    </source>
</evidence>
<accession>A0A6P8Z5N7</accession>
<feature type="transmembrane region" description="Helical" evidence="16">
    <location>
        <begin position="432"/>
        <end position="453"/>
    </location>
</feature>
<evidence type="ECO:0000256" key="1">
    <source>
        <dbReference type="ARBA" id="ARBA00004141"/>
    </source>
</evidence>
<name>A0A6P8Z5N7_THRPL</name>
<evidence type="ECO:0000313" key="17">
    <source>
        <dbReference type="Proteomes" id="UP000515158"/>
    </source>
</evidence>
<comment type="catalytic activity">
    <reaction evidence="6">
        <text>a 1,2-diacyl-sn-glycero-3-phosphoethanolamine(in) = a 1,2-diacyl-sn-glycero-3-phosphoethanolamine(out)</text>
        <dbReference type="Rhea" id="RHEA:38895"/>
        <dbReference type="ChEBI" id="CHEBI:64612"/>
    </reaction>
</comment>
<evidence type="ECO:0000256" key="11">
    <source>
        <dbReference type="ARBA" id="ARBA00042320"/>
    </source>
</evidence>
<evidence type="ECO:0000256" key="5">
    <source>
        <dbReference type="ARBA" id="ARBA00023136"/>
    </source>
</evidence>
<evidence type="ECO:0000256" key="8">
    <source>
        <dbReference type="ARBA" id="ARBA00035895"/>
    </source>
</evidence>
<evidence type="ECO:0000256" key="15">
    <source>
        <dbReference type="SAM" id="MobiDB-lite"/>
    </source>
</evidence>
<dbReference type="GO" id="GO:0016020">
    <property type="term" value="C:membrane"/>
    <property type="evidence" value="ECO:0007669"/>
    <property type="project" value="UniProtKB-SubCell"/>
</dbReference>
<evidence type="ECO:0000256" key="13">
    <source>
        <dbReference type="ARBA" id="ARBA00045827"/>
    </source>
</evidence>
<dbReference type="Pfam" id="PF05602">
    <property type="entry name" value="CLPTM1"/>
    <property type="match status" value="1"/>
</dbReference>
<comment type="catalytic activity">
    <reaction evidence="7">
        <text>a 1,2-diacyl-sn-glycero-3-phosphocholine(in) = a 1,2-diacyl-sn-glycero-3-phosphocholine(out)</text>
        <dbReference type="Rhea" id="RHEA:38571"/>
        <dbReference type="ChEBI" id="CHEBI:57643"/>
    </reaction>
</comment>
<evidence type="ECO:0000256" key="4">
    <source>
        <dbReference type="ARBA" id="ARBA00022989"/>
    </source>
</evidence>
<dbReference type="AlphaFoldDB" id="A0A6P8Z5N7"/>
<dbReference type="FunCoup" id="A0A6P8Z5N7">
    <property type="interactions" value="1734"/>
</dbReference>
<dbReference type="PANTHER" id="PTHR21347">
    <property type="entry name" value="CLEFT LIP AND PALATE ASSOCIATED TRANSMEMBRANE PROTEIN-RELATED"/>
    <property type="match status" value="1"/>
</dbReference>
<dbReference type="InParanoid" id="A0A6P8Z5N7"/>
<sequence length="588" mass="67570">MLVYPSATTLVVSVFVVYILHCVWVLSTLFVPPECNDTEPCLRSSLLSRNKLMIVGFLTDKNLRLYPQQEPIWKEDLQFDKPAEWTRSIKLPGHVKKNGTLYLAVFVLPQKSNHITGGVIMNEDEKSLTRIKLTQFHVPAPETYNLLGSEAKENISEGRKGSETTQQKSKVNHIKRKIAVNMMATHVNLPKFSLPPEMRHMFSINSRLQYLPPLQHNFMATRLKDLKEIKPDLDSVDITLAYSPTSFGKMRFLLHMETSMMSLKTMGFSDKDLDDIKGIFEDTNMYLLLVTVVVASAHLVLDFLALRHDINYWKTRTDLSGVSGRSVLWRAFSQSVVFLYLLDEKTSLLVLVPSGLNTLLEMWKVKKVVDIVRQPTRWGFPLYSVQLKRSSQGEQLTQKLDAQAMKYLMYLLYPLCVVGAIYSLIYEPHRGWYSWTVHSMVNGVYAFGFLFMLPQLFINYHLKSVAHIPWRSFMYKAINTFIDDIFAFIITMPMSHRVACFRDDVVFIIYLYQRWLYPVDSSRIEEGSVGERNQQSQSIINETGQERNAVEKQEQNGDKPGKSGGPSNEQTKKTANDRSKSTKSKKND</sequence>
<feature type="compositionally biased region" description="Polar residues" evidence="15">
    <location>
        <begin position="531"/>
        <end position="543"/>
    </location>
</feature>
<feature type="compositionally biased region" description="Basic and acidic residues" evidence="15">
    <location>
        <begin position="570"/>
        <end position="588"/>
    </location>
</feature>
<evidence type="ECO:0000256" key="16">
    <source>
        <dbReference type="SAM" id="Phobius"/>
    </source>
</evidence>
<gene>
    <name evidence="18" type="primary">LOC117647651</name>
</gene>
<comment type="catalytic activity">
    <reaction evidence="9">
        <text>6-(alpha-D-glucosaminyl)-(1-octadecanoyl,2-(9Z)-octadecenoyl-sn-glycero-3-phospho)-1D-myo-inositol(in) = 6-(alpha-D-glucosaminyl)-(1-octadecanoyl,2-(9Z)-octadecenoyl-sn-glycero-3-phospho)-1D-myo-inositol(out)</text>
        <dbReference type="Rhea" id="RHEA:71495"/>
        <dbReference type="ChEBI" id="CHEBI:190691"/>
    </reaction>
</comment>
<dbReference type="Proteomes" id="UP000515158">
    <property type="component" value="Unplaced"/>
</dbReference>
<evidence type="ECO:0000256" key="6">
    <source>
        <dbReference type="ARBA" id="ARBA00024615"/>
    </source>
</evidence>
<dbReference type="GeneID" id="117647651"/>
<evidence type="ECO:0000256" key="2">
    <source>
        <dbReference type="ARBA" id="ARBA00009310"/>
    </source>
</evidence>
<evidence type="ECO:0000313" key="18">
    <source>
        <dbReference type="RefSeq" id="XP_034245415.1"/>
    </source>
</evidence>